<dbReference type="PANTHER" id="PTHR44688">
    <property type="entry name" value="DNA-BINDING TRANSCRIPTIONAL ACTIVATOR DEVR_DOSR"/>
    <property type="match status" value="1"/>
</dbReference>
<dbReference type="Gene3D" id="1.10.10.10">
    <property type="entry name" value="Winged helix-like DNA-binding domain superfamily/Winged helix DNA-binding domain"/>
    <property type="match status" value="1"/>
</dbReference>
<dbReference type="AlphaFoldDB" id="A0A8J3MSX9"/>
<dbReference type="InterPro" id="IPR011990">
    <property type="entry name" value="TPR-like_helical_dom_sf"/>
</dbReference>
<dbReference type="PRINTS" id="PR00038">
    <property type="entry name" value="HTHLUXR"/>
</dbReference>
<name>A0A8J3MSX9_9CHLR</name>
<dbReference type="InterPro" id="IPR016032">
    <property type="entry name" value="Sig_transdc_resp-reg_C-effctor"/>
</dbReference>
<dbReference type="Gene3D" id="1.25.40.10">
    <property type="entry name" value="Tetratricopeptide repeat domain"/>
    <property type="match status" value="1"/>
</dbReference>
<dbReference type="PROSITE" id="PS50043">
    <property type="entry name" value="HTH_LUXR_2"/>
    <property type="match status" value="1"/>
</dbReference>
<dbReference type="InterPro" id="IPR041664">
    <property type="entry name" value="AAA_16"/>
</dbReference>
<dbReference type="PANTHER" id="PTHR44688:SF16">
    <property type="entry name" value="DNA-BINDING TRANSCRIPTIONAL ACTIVATOR DEVR_DOSR"/>
    <property type="match status" value="1"/>
</dbReference>
<dbReference type="Proteomes" id="UP000612362">
    <property type="component" value="Unassembled WGS sequence"/>
</dbReference>
<dbReference type="InterPro" id="IPR036388">
    <property type="entry name" value="WH-like_DNA-bd_sf"/>
</dbReference>
<keyword evidence="1" id="KW-0805">Transcription regulation</keyword>
<dbReference type="InterPro" id="IPR000792">
    <property type="entry name" value="Tscrpt_reg_LuxR_C"/>
</dbReference>
<dbReference type="Pfam" id="PF25873">
    <property type="entry name" value="WHD_MalT"/>
    <property type="match status" value="1"/>
</dbReference>
<proteinExistence type="predicted"/>
<dbReference type="GO" id="GO:0006355">
    <property type="term" value="P:regulation of DNA-templated transcription"/>
    <property type="evidence" value="ECO:0007669"/>
    <property type="project" value="InterPro"/>
</dbReference>
<dbReference type="InterPro" id="IPR041617">
    <property type="entry name" value="TPR_MalT"/>
</dbReference>
<evidence type="ECO:0000313" key="5">
    <source>
        <dbReference type="EMBL" id="GHO47577.1"/>
    </source>
</evidence>
<keyword evidence="2" id="KW-0238">DNA-binding</keyword>
<keyword evidence="3" id="KW-0804">Transcription</keyword>
<comment type="caution">
    <text evidence="5">The sequence shown here is derived from an EMBL/GenBank/DDBJ whole genome shotgun (WGS) entry which is preliminary data.</text>
</comment>
<dbReference type="Pfam" id="PF00196">
    <property type="entry name" value="GerE"/>
    <property type="match status" value="1"/>
</dbReference>
<dbReference type="GO" id="GO:0003677">
    <property type="term" value="F:DNA binding"/>
    <property type="evidence" value="ECO:0007669"/>
    <property type="project" value="UniProtKB-KW"/>
</dbReference>
<dbReference type="InterPro" id="IPR059106">
    <property type="entry name" value="WHD_MalT"/>
</dbReference>
<evidence type="ECO:0000256" key="3">
    <source>
        <dbReference type="ARBA" id="ARBA00023163"/>
    </source>
</evidence>
<organism evidence="5 6">
    <name type="scientific">Ktedonospora formicarum</name>
    <dbReference type="NCBI Taxonomy" id="2778364"/>
    <lineage>
        <taxon>Bacteria</taxon>
        <taxon>Bacillati</taxon>
        <taxon>Chloroflexota</taxon>
        <taxon>Ktedonobacteria</taxon>
        <taxon>Ktedonobacterales</taxon>
        <taxon>Ktedonobacteraceae</taxon>
        <taxon>Ktedonospora</taxon>
    </lineage>
</organism>
<evidence type="ECO:0000313" key="6">
    <source>
        <dbReference type="Proteomes" id="UP000612362"/>
    </source>
</evidence>
<evidence type="ECO:0000256" key="2">
    <source>
        <dbReference type="ARBA" id="ARBA00023125"/>
    </source>
</evidence>
<accession>A0A8J3MSX9</accession>
<dbReference type="EMBL" id="BNJF01000003">
    <property type="protein sequence ID" value="GHO47577.1"/>
    <property type="molecule type" value="Genomic_DNA"/>
</dbReference>
<gene>
    <name evidence="5" type="ORF">KSX_57400</name>
</gene>
<dbReference type="Pfam" id="PF17874">
    <property type="entry name" value="TPR_MalT"/>
    <property type="match status" value="1"/>
</dbReference>
<sequence>MPIVTTKLYQPRLRPNIVIRPRLIERLNEGLYHKLTLISAPAGFGKTTLVSAWAASIERAVAWLSLDEGENDPTGFLTYLIAALQTIVPTIGEGVLHALQASQPPPLETLLATLLNELVIITEPFVLVLDDYHVIEALAVDQALASFVEHLPPQMHLVITTREDPRLPLARLRARDHVTELRAADLRFTTSEAAAFLTQVMDLPLSAADIARLSDRTEGWIVGLQLAALSMQGHQDISGFIQTFAGDHRYIVDYLVEEVLQHQTAPLRNFLLQTSILDQLSGSLCDAVTGQQEGDAQLEALERGNYFVIPLDDTRHWYRYHHLFAEVLSAHLMAEQATLVSTLHRRASGWYEQHGSATYAIRHALSALDFERAADLIELAVPAMRRSRQDAILLGWFKALPDEVVHFRPVLSVGYAYALLSDGDLEGAEARLSAAERWLDTTADTNELAPAPSATTCSQPFDDVQESLQRRMVVVDEEEFRRLPGAIAIYRAARAQALGDGTNTMKYARRALSLVSEDDHLLRGPAVALLGLASWASGDLETAYQAFADGLVSVQRAGNLSDAISGTIALADIRIAQGRLHEAMRTYKRSLQEAIAPGEPVLRGTADLYVGMSELYREQNDLDTAWQHLLKSKELGERTGFPQNRSRWCVALARIREAQGDLDGALDLLHESERLYVRDFFPNVHPIAARVSRVWVAQGRLDEAFDWAREIGLSAHDAPCYLREFAHITLGRMLLAQSKSDCTEYSMLEAMELLERLLHAAEEGKRTGSIIEILMLQALAHQMQGAISAALVPLERALMLAQPEGYVRIFVDEGAAMAHLLEAAAKEGIATNYVSQLLVALGSAENRTPIKQGLIDPLSQRELNVLRLLATDLNGPQIADELVVSLNTVRTHTKNIYSKLGVNNRRAAVHRAEELDLL</sequence>
<dbReference type="CDD" id="cd06170">
    <property type="entry name" value="LuxR_C_like"/>
    <property type="match status" value="1"/>
</dbReference>
<dbReference type="Gene3D" id="3.40.50.300">
    <property type="entry name" value="P-loop containing nucleotide triphosphate hydrolases"/>
    <property type="match status" value="1"/>
</dbReference>
<dbReference type="SUPFAM" id="SSF48452">
    <property type="entry name" value="TPR-like"/>
    <property type="match status" value="1"/>
</dbReference>
<feature type="domain" description="HTH luxR-type" evidence="4">
    <location>
        <begin position="851"/>
        <end position="916"/>
    </location>
</feature>
<dbReference type="Pfam" id="PF13191">
    <property type="entry name" value="AAA_16"/>
    <property type="match status" value="1"/>
</dbReference>
<dbReference type="RefSeq" id="WP_220196838.1">
    <property type="nucleotide sequence ID" value="NZ_BNJF01000003.1"/>
</dbReference>
<reference evidence="5" key="1">
    <citation type="submission" date="2020-10" db="EMBL/GenBank/DDBJ databases">
        <title>Taxonomic study of unclassified bacteria belonging to the class Ktedonobacteria.</title>
        <authorList>
            <person name="Yabe S."/>
            <person name="Wang C.M."/>
            <person name="Zheng Y."/>
            <person name="Sakai Y."/>
            <person name="Cavaletti L."/>
            <person name="Monciardini P."/>
            <person name="Donadio S."/>
        </authorList>
    </citation>
    <scope>NUCLEOTIDE SEQUENCE</scope>
    <source>
        <strain evidence="5">SOSP1-1</strain>
    </source>
</reference>
<dbReference type="SUPFAM" id="SSF46894">
    <property type="entry name" value="C-terminal effector domain of the bipartite response regulators"/>
    <property type="match status" value="1"/>
</dbReference>
<evidence type="ECO:0000256" key="1">
    <source>
        <dbReference type="ARBA" id="ARBA00023015"/>
    </source>
</evidence>
<keyword evidence="6" id="KW-1185">Reference proteome</keyword>
<dbReference type="SUPFAM" id="SSF52540">
    <property type="entry name" value="P-loop containing nucleoside triphosphate hydrolases"/>
    <property type="match status" value="1"/>
</dbReference>
<dbReference type="SMART" id="SM00421">
    <property type="entry name" value="HTH_LUXR"/>
    <property type="match status" value="1"/>
</dbReference>
<evidence type="ECO:0000259" key="4">
    <source>
        <dbReference type="PROSITE" id="PS50043"/>
    </source>
</evidence>
<dbReference type="InterPro" id="IPR027417">
    <property type="entry name" value="P-loop_NTPase"/>
</dbReference>
<protein>
    <submittedName>
        <fullName evidence="5">LuxR family transcriptional regulator</fullName>
    </submittedName>
</protein>